<proteinExistence type="predicted"/>
<evidence type="ECO:0000313" key="1">
    <source>
        <dbReference type="EMBL" id="KAJ2974575.1"/>
    </source>
</evidence>
<protein>
    <submittedName>
        <fullName evidence="1">Uncharacterized protein</fullName>
    </submittedName>
</protein>
<comment type="caution">
    <text evidence="1">The sequence shown here is derived from an EMBL/GenBank/DDBJ whole genome shotgun (WGS) entry which is preliminary data.</text>
</comment>
<keyword evidence="2" id="KW-1185">Reference proteome</keyword>
<dbReference type="EMBL" id="JANJQO010000813">
    <property type="protein sequence ID" value="KAJ2974575.1"/>
    <property type="molecule type" value="Genomic_DNA"/>
</dbReference>
<gene>
    <name evidence="1" type="ORF">NQ176_g5981</name>
</gene>
<name>A0ACC1N649_9HYPO</name>
<dbReference type="Proteomes" id="UP001143910">
    <property type="component" value="Unassembled WGS sequence"/>
</dbReference>
<organism evidence="1 2">
    <name type="scientific">Zarea fungicola</name>
    <dbReference type="NCBI Taxonomy" id="93591"/>
    <lineage>
        <taxon>Eukaryota</taxon>
        <taxon>Fungi</taxon>
        <taxon>Dikarya</taxon>
        <taxon>Ascomycota</taxon>
        <taxon>Pezizomycotina</taxon>
        <taxon>Sordariomycetes</taxon>
        <taxon>Hypocreomycetidae</taxon>
        <taxon>Hypocreales</taxon>
        <taxon>Cordycipitaceae</taxon>
        <taxon>Zarea</taxon>
    </lineage>
</organism>
<reference evidence="1" key="1">
    <citation type="submission" date="2022-08" db="EMBL/GenBank/DDBJ databases">
        <title>Genome Sequence of Lecanicillium fungicola.</title>
        <authorList>
            <person name="Buettner E."/>
        </authorList>
    </citation>
    <scope>NUCLEOTIDE SEQUENCE</scope>
    <source>
        <strain evidence="1">Babe33</strain>
    </source>
</reference>
<accession>A0ACC1N649</accession>
<evidence type="ECO:0000313" key="2">
    <source>
        <dbReference type="Proteomes" id="UP001143910"/>
    </source>
</evidence>
<sequence length="130" mass="14642">MAQQLAMARRNIRLNEAVAKESLELRKIYAEQCAKTQEHATTLQQQLFALESANNNQETLGVMQHATKGVKKSGDKLSPEQMNKITERLQEHNAACEAIAEARRHIAIATPADSIDVETELENLRNEQNY</sequence>